<accession>A0AAQ3RDH7</accession>
<organism evidence="1 2">
    <name type="scientific">Acrodontium crateriforme</name>
    <dbReference type="NCBI Taxonomy" id="150365"/>
    <lineage>
        <taxon>Eukaryota</taxon>
        <taxon>Fungi</taxon>
        <taxon>Dikarya</taxon>
        <taxon>Ascomycota</taxon>
        <taxon>Pezizomycotina</taxon>
        <taxon>Dothideomycetes</taxon>
        <taxon>Dothideomycetidae</taxon>
        <taxon>Mycosphaerellales</taxon>
        <taxon>Teratosphaeriaceae</taxon>
        <taxon>Acrodontium</taxon>
    </lineage>
</organism>
<dbReference type="EMBL" id="CP138589">
    <property type="protein sequence ID" value="WPH03253.1"/>
    <property type="molecule type" value="Genomic_DNA"/>
</dbReference>
<keyword evidence="2" id="KW-1185">Reference proteome</keyword>
<evidence type="ECO:0000313" key="1">
    <source>
        <dbReference type="EMBL" id="WPH03253.1"/>
    </source>
</evidence>
<reference evidence="1 2" key="1">
    <citation type="submission" date="2023-11" db="EMBL/GenBank/DDBJ databases">
        <title>An acidophilic fungus is an integral part of prey digestion in a carnivorous sundew plant.</title>
        <authorList>
            <person name="Tsai I.J."/>
        </authorList>
    </citation>
    <scope>NUCLEOTIDE SEQUENCE [LARGE SCALE GENOMIC DNA]</scope>
    <source>
        <strain evidence="1">169a</strain>
    </source>
</reference>
<name>A0AAQ3RDH7_9PEZI</name>
<protein>
    <submittedName>
        <fullName evidence="1">Uncharacterized protein</fullName>
    </submittedName>
</protein>
<evidence type="ECO:0000313" key="2">
    <source>
        <dbReference type="Proteomes" id="UP001303373"/>
    </source>
</evidence>
<dbReference type="AlphaFoldDB" id="A0AAQ3RDH7"/>
<gene>
    <name evidence="1" type="ORF">R9X50_00613000</name>
</gene>
<proteinExistence type="predicted"/>
<sequence length="180" mass="20486">MSFPTQEVFIHYGSYDDELRSHPVMKWMENYAKNIVDSRQWDKSYSDAGHTDDFTFQKSTGEVVEGGEAAWKAVAEVYSPFSSHFHEPTFVIVWKTDKGYGMFGTAKLHWNLAVPGDKKGQTGYDGKEWDGVTPGAFKFHYDKDGDSFKISRTEIYSDPSAAMVIMMHRGMLKPEDLANM</sequence>
<dbReference type="Proteomes" id="UP001303373">
    <property type="component" value="Chromosome 10"/>
</dbReference>